<dbReference type="OrthoDB" id="46743at2759"/>
<reference evidence="4" key="1">
    <citation type="submission" date="2021-11" db="EMBL/GenBank/DDBJ databases">
        <authorList>
            <consortium name="Genoscope - CEA"/>
            <person name="William W."/>
        </authorList>
    </citation>
    <scope>NUCLEOTIDE SEQUENCE</scope>
</reference>
<keyword evidence="2" id="KW-1133">Transmembrane helix</keyword>
<feature type="compositionally biased region" description="Basic and acidic residues" evidence="1">
    <location>
        <begin position="88"/>
        <end position="98"/>
    </location>
</feature>
<evidence type="ECO:0000256" key="3">
    <source>
        <dbReference type="SAM" id="SignalP"/>
    </source>
</evidence>
<dbReference type="Proteomes" id="UP000789595">
    <property type="component" value="Unassembled WGS sequence"/>
</dbReference>
<keyword evidence="3" id="KW-0732">Signal</keyword>
<organism evidence="4 5">
    <name type="scientific">Pelagomonas calceolata</name>
    <dbReference type="NCBI Taxonomy" id="35677"/>
    <lineage>
        <taxon>Eukaryota</taxon>
        <taxon>Sar</taxon>
        <taxon>Stramenopiles</taxon>
        <taxon>Ochrophyta</taxon>
        <taxon>Pelagophyceae</taxon>
        <taxon>Pelagomonadales</taxon>
        <taxon>Pelagomonadaceae</taxon>
        <taxon>Pelagomonas</taxon>
    </lineage>
</organism>
<feature type="compositionally biased region" description="Pro residues" evidence="1">
    <location>
        <begin position="123"/>
        <end position="139"/>
    </location>
</feature>
<dbReference type="EMBL" id="CAKKNE010000002">
    <property type="protein sequence ID" value="CAH0367243.1"/>
    <property type="molecule type" value="Genomic_DNA"/>
</dbReference>
<keyword evidence="2" id="KW-0472">Membrane</keyword>
<evidence type="ECO:0000313" key="4">
    <source>
        <dbReference type="EMBL" id="CAH0367243.1"/>
    </source>
</evidence>
<comment type="caution">
    <text evidence="4">The sequence shown here is derived from an EMBL/GenBank/DDBJ whole genome shotgun (WGS) entry which is preliminary data.</text>
</comment>
<feature type="region of interest" description="Disordered" evidence="1">
    <location>
        <begin position="42"/>
        <end position="68"/>
    </location>
</feature>
<gene>
    <name evidence="4" type="ORF">PECAL_2P02570</name>
</gene>
<feature type="compositionally biased region" description="Low complexity" evidence="1">
    <location>
        <begin position="57"/>
        <end position="67"/>
    </location>
</feature>
<dbReference type="AlphaFoldDB" id="A0A8J2S981"/>
<evidence type="ECO:0000256" key="1">
    <source>
        <dbReference type="SAM" id="MobiDB-lite"/>
    </source>
</evidence>
<protein>
    <submittedName>
        <fullName evidence="4">Uncharacterized protein</fullName>
    </submittedName>
</protein>
<evidence type="ECO:0000256" key="2">
    <source>
        <dbReference type="SAM" id="Phobius"/>
    </source>
</evidence>
<name>A0A8J2S981_9STRA</name>
<feature type="transmembrane region" description="Helical" evidence="2">
    <location>
        <begin position="267"/>
        <end position="284"/>
    </location>
</feature>
<sequence length="608" mass="66752">MRHLALTALAALAAASSPGGPDDAEAALRNLLTSLRPVYSKWKEAETPEQQPPAPPAVGAAPWVRAATDLRDATPADVALAALGGAARRPERRPERRRPNAPKRPPPAAAQPAAAPAADQAQPRPPPAAAQPPPVALAAQPPPAFAAAAAAWTAAHGKGAFYARDGEVLEEPIQQQERRGFWRPHAHVQQPPPKSYLAAGAPARPPQVEELHNKLKQFDEAGVMGAVYRGGACLFACGVLAFCSVAQPDRLTNAAYNLRYKETLGRILLCFAPSALLFLVVFSPKRATVGDAARAFHAAFFPAFIGCAACEVLVSSAVWYYVLERLEPAALDVVRALDDCPARFAHVLKNFRVPIKRRSQIISECLVSCVAAPLLEESAKLWACRRATSLREAAPDRGRQRMRQRRRQWMADTNDRIDDFGALDEPPHVHCYLTHCLAAAVGFKFVDAARRVCVYTRPRHPQKTFFAVIRGVVPIHELCGALTASRLARRDAAAAFNRRRPRGVKRRRVPSALMVIAPAAILRALANFRGCKPVFKWESNQPWVELQLQAWNQPDDATWDRVLFKSVASFGWWLMLARVLAYACSDYYRVEAEREVLRIPAPVVRRAK</sequence>
<feature type="region of interest" description="Disordered" evidence="1">
    <location>
        <begin position="82"/>
        <end position="139"/>
    </location>
</feature>
<accession>A0A8J2S981</accession>
<feature type="chain" id="PRO_5035160772" evidence="3">
    <location>
        <begin position="16"/>
        <end position="608"/>
    </location>
</feature>
<keyword evidence="2" id="KW-0812">Transmembrane</keyword>
<proteinExistence type="predicted"/>
<feature type="transmembrane region" description="Helical" evidence="2">
    <location>
        <begin position="509"/>
        <end position="526"/>
    </location>
</feature>
<feature type="signal peptide" evidence="3">
    <location>
        <begin position="1"/>
        <end position="15"/>
    </location>
</feature>
<feature type="compositionally biased region" description="Low complexity" evidence="1">
    <location>
        <begin position="110"/>
        <end position="122"/>
    </location>
</feature>
<evidence type="ECO:0000313" key="5">
    <source>
        <dbReference type="Proteomes" id="UP000789595"/>
    </source>
</evidence>
<keyword evidence="5" id="KW-1185">Reference proteome</keyword>
<feature type="transmembrane region" description="Helical" evidence="2">
    <location>
        <begin position="296"/>
        <end position="322"/>
    </location>
</feature>
<feature type="transmembrane region" description="Helical" evidence="2">
    <location>
        <begin position="226"/>
        <end position="246"/>
    </location>
</feature>